<gene>
    <name evidence="1" type="ORF">OQ273_09580</name>
</gene>
<keyword evidence="2" id="KW-1185">Reference proteome</keyword>
<evidence type="ECO:0000313" key="2">
    <source>
        <dbReference type="Proteomes" id="UP001151234"/>
    </source>
</evidence>
<dbReference type="RefSeq" id="WP_267990222.1">
    <property type="nucleotide sequence ID" value="NZ_JAPJZI010000001.1"/>
</dbReference>
<proteinExistence type="predicted"/>
<evidence type="ECO:0000313" key="1">
    <source>
        <dbReference type="EMBL" id="MDA5398818.1"/>
    </source>
</evidence>
<name>A0A9X3UGN7_9HYPH</name>
<reference evidence="1" key="1">
    <citation type="submission" date="2022-11" db="EMBL/GenBank/DDBJ databases">
        <title>Draft genome sequence of Hoeflea poritis E7-10 and Hoeflea prorocentri PM5-8, separated from scleractinian coral Porites lutea and marine dinoflagellate.</title>
        <authorList>
            <person name="Zhang G."/>
            <person name="Wei Q."/>
            <person name="Cai L."/>
        </authorList>
    </citation>
    <scope>NUCLEOTIDE SEQUENCE</scope>
    <source>
        <strain evidence="1">PM5-8</strain>
    </source>
</reference>
<protein>
    <submittedName>
        <fullName evidence="1">Uncharacterized protein</fullName>
    </submittedName>
</protein>
<dbReference type="EMBL" id="JAPJZI010000001">
    <property type="protein sequence ID" value="MDA5398818.1"/>
    <property type="molecule type" value="Genomic_DNA"/>
</dbReference>
<dbReference type="AlphaFoldDB" id="A0A9X3UGN7"/>
<sequence length="51" mass="5948">MSERKALIVIDMPQLSNLFTMHEKHRIDGYRPLNISSSSPKALKRIVQNWP</sequence>
<accession>A0A9X3UGN7</accession>
<dbReference type="Proteomes" id="UP001151234">
    <property type="component" value="Unassembled WGS sequence"/>
</dbReference>
<organism evidence="1 2">
    <name type="scientific">Hoeflea prorocentri</name>
    <dbReference type="NCBI Taxonomy" id="1922333"/>
    <lineage>
        <taxon>Bacteria</taxon>
        <taxon>Pseudomonadati</taxon>
        <taxon>Pseudomonadota</taxon>
        <taxon>Alphaproteobacteria</taxon>
        <taxon>Hyphomicrobiales</taxon>
        <taxon>Rhizobiaceae</taxon>
        <taxon>Hoeflea</taxon>
    </lineage>
</organism>
<comment type="caution">
    <text evidence="1">The sequence shown here is derived from an EMBL/GenBank/DDBJ whole genome shotgun (WGS) entry which is preliminary data.</text>
</comment>